<dbReference type="PANTHER" id="PTHR30389">
    <property type="entry name" value="FUMARATE HYDRATASE-RELATED"/>
    <property type="match status" value="1"/>
</dbReference>
<evidence type="ECO:0000256" key="5">
    <source>
        <dbReference type="ARBA" id="ARBA00023014"/>
    </source>
</evidence>
<dbReference type="GO" id="GO:0016829">
    <property type="term" value="F:lyase activity"/>
    <property type="evidence" value="ECO:0007669"/>
    <property type="project" value="UniProtKB-KW"/>
</dbReference>
<dbReference type="GO" id="GO:0046872">
    <property type="term" value="F:metal ion binding"/>
    <property type="evidence" value="ECO:0007669"/>
    <property type="project" value="UniProtKB-KW"/>
</dbReference>
<dbReference type="PANTHER" id="PTHR30389:SF17">
    <property type="entry name" value="L(+)-TARTRATE DEHYDRATASE SUBUNIT ALPHA-RELATED"/>
    <property type="match status" value="1"/>
</dbReference>
<feature type="domain" description="Fe-S hydro-lyase tartrate dehydratase alpha-type catalytic" evidence="7">
    <location>
        <begin position="11"/>
        <end position="278"/>
    </location>
</feature>
<reference evidence="8 9" key="1">
    <citation type="submission" date="2016-10" db="EMBL/GenBank/DDBJ databases">
        <authorList>
            <person name="de Groot N.N."/>
        </authorList>
    </citation>
    <scope>NUCLEOTIDE SEQUENCE [LARGE SCALE GENOMIC DNA]</scope>
    <source>
        <strain evidence="8 9">CGMCC 1.5058</strain>
    </source>
</reference>
<evidence type="ECO:0000313" key="8">
    <source>
        <dbReference type="EMBL" id="SDJ12911.1"/>
    </source>
</evidence>
<accession>A0A1G8R7G1</accession>
<organism evidence="8 9">
    <name type="scientific">Proteiniclasticum ruminis</name>
    <dbReference type="NCBI Taxonomy" id="398199"/>
    <lineage>
        <taxon>Bacteria</taxon>
        <taxon>Bacillati</taxon>
        <taxon>Bacillota</taxon>
        <taxon>Clostridia</taxon>
        <taxon>Eubacteriales</taxon>
        <taxon>Clostridiaceae</taxon>
        <taxon>Proteiniclasticum</taxon>
    </lineage>
</organism>
<evidence type="ECO:0000256" key="3">
    <source>
        <dbReference type="ARBA" id="ARBA00022723"/>
    </source>
</evidence>
<evidence type="ECO:0000256" key="4">
    <source>
        <dbReference type="ARBA" id="ARBA00023004"/>
    </source>
</evidence>
<evidence type="ECO:0000256" key="2">
    <source>
        <dbReference type="ARBA" id="ARBA00022485"/>
    </source>
</evidence>
<dbReference type="RefSeq" id="WP_031577297.1">
    <property type="nucleotide sequence ID" value="NZ_DAMANS010000019.1"/>
</dbReference>
<sequence length="280" mass="30881">MKLIDARKVTEEVKKLVMDANYFLPEDVMASLREQKKKEKWILATNTLGMIIENAEIAERDMVPMCQDTGMVVVFVEMGQEVHIENGLLEDAINQGIREGYEEGLLRKSVVGDPLNRKNTGDNTPGVIHYELVAGDALKIMVAPKGFGSENMSRLKMLKPSEGVEGVKQFILETVELAGPNACPPMVVGVGIGGTFDKVTYLAKKALMRRLEDYNENPYYAEMEKELLLTINAMGIGPQGFGGETTALKVAIEYFPTHIAGLPVAVNINCHATRHKEVTL</sequence>
<comment type="similarity">
    <text evidence="1">Belongs to the class-I fumarase family.</text>
</comment>
<keyword evidence="5" id="KW-0411">Iron-sulfur</keyword>
<keyword evidence="6" id="KW-0456">Lyase</keyword>
<dbReference type="InterPro" id="IPR004646">
    <property type="entry name" value="Fe-S_hydro-lyase_TtdA-typ_cat"/>
</dbReference>
<evidence type="ECO:0000256" key="1">
    <source>
        <dbReference type="ARBA" id="ARBA00008876"/>
    </source>
</evidence>
<dbReference type="NCBIfam" id="TIGR00722">
    <property type="entry name" value="ttdA_fumA_fumB"/>
    <property type="match status" value="1"/>
</dbReference>
<dbReference type="GO" id="GO:0051539">
    <property type="term" value="F:4 iron, 4 sulfur cluster binding"/>
    <property type="evidence" value="ECO:0007669"/>
    <property type="project" value="UniProtKB-KW"/>
</dbReference>
<dbReference type="Proteomes" id="UP000183255">
    <property type="component" value="Unassembled WGS sequence"/>
</dbReference>
<gene>
    <name evidence="8" type="ORF">SAMN05421804_10813</name>
</gene>
<protein>
    <submittedName>
        <fullName evidence="8">Fumarate hydratase subunit alpha</fullName>
    </submittedName>
</protein>
<keyword evidence="4" id="KW-0408">Iron</keyword>
<dbReference type="InterPro" id="IPR051208">
    <property type="entry name" value="Class-I_Fumarase/Tartrate_DH"/>
</dbReference>
<keyword evidence="3" id="KW-0479">Metal-binding</keyword>
<evidence type="ECO:0000313" key="9">
    <source>
        <dbReference type="Proteomes" id="UP000183255"/>
    </source>
</evidence>
<name>A0A1G8R7G1_9CLOT</name>
<dbReference type="NCBIfam" id="NF004885">
    <property type="entry name" value="PRK06246.1"/>
    <property type="match status" value="1"/>
</dbReference>
<keyword evidence="2" id="KW-0004">4Fe-4S</keyword>
<dbReference type="EMBL" id="FNDZ01000008">
    <property type="protein sequence ID" value="SDJ12911.1"/>
    <property type="molecule type" value="Genomic_DNA"/>
</dbReference>
<dbReference type="Pfam" id="PF05681">
    <property type="entry name" value="Fumerase"/>
    <property type="match status" value="1"/>
</dbReference>
<proteinExistence type="inferred from homology"/>
<evidence type="ECO:0000259" key="7">
    <source>
        <dbReference type="Pfam" id="PF05681"/>
    </source>
</evidence>
<evidence type="ECO:0000256" key="6">
    <source>
        <dbReference type="ARBA" id="ARBA00023239"/>
    </source>
</evidence>
<dbReference type="AlphaFoldDB" id="A0A1G8R7G1"/>